<sequence length="58" mass="6768">MRLVYNNRVYHMVYLTDAVLKDGIYVSEGLCEDGKSYIVNWEDNKDFDVEYPSSISLV</sequence>
<dbReference type="EMBL" id="BK016182">
    <property type="protein sequence ID" value="DAG00567.1"/>
    <property type="molecule type" value="Genomic_DNA"/>
</dbReference>
<name>A0A8S5V1S1_9CAUD</name>
<accession>A0A8S5V1S1</accession>
<proteinExistence type="predicted"/>
<protein>
    <submittedName>
        <fullName evidence="1">Uncharacterized protein</fullName>
    </submittedName>
</protein>
<organism evidence="1">
    <name type="scientific">Myoviridae sp. ctJ2i1</name>
    <dbReference type="NCBI Taxonomy" id="2825079"/>
    <lineage>
        <taxon>Viruses</taxon>
        <taxon>Duplodnaviria</taxon>
        <taxon>Heunggongvirae</taxon>
        <taxon>Uroviricota</taxon>
        <taxon>Caudoviricetes</taxon>
    </lineage>
</organism>
<evidence type="ECO:0000313" key="1">
    <source>
        <dbReference type="EMBL" id="DAG00567.1"/>
    </source>
</evidence>
<reference evidence="1" key="1">
    <citation type="journal article" date="2021" name="Proc. Natl. Acad. Sci. U.S.A.">
        <title>A Catalog of Tens of Thousands of Viruses from Human Metagenomes Reveals Hidden Associations with Chronic Diseases.</title>
        <authorList>
            <person name="Tisza M.J."/>
            <person name="Buck C.B."/>
        </authorList>
    </citation>
    <scope>NUCLEOTIDE SEQUENCE</scope>
    <source>
        <strain evidence="1">CtJ2i1</strain>
    </source>
</reference>